<evidence type="ECO:0000256" key="15">
    <source>
        <dbReference type="ARBA" id="ARBA00023004"/>
    </source>
</evidence>
<evidence type="ECO:0000256" key="9">
    <source>
        <dbReference type="ARBA" id="ARBA00022485"/>
    </source>
</evidence>
<gene>
    <name evidence="21" type="ORF">COHA_009378</name>
</gene>
<dbReference type="AlphaFoldDB" id="A0AAD5DEU3"/>
<dbReference type="EMBL" id="JADXDR010000177">
    <property type="protein sequence ID" value="KAI7836740.1"/>
    <property type="molecule type" value="Genomic_DNA"/>
</dbReference>
<keyword evidence="16" id="KW-0411">Iron-sulfur</keyword>
<evidence type="ECO:0000256" key="20">
    <source>
        <dbReference type="ARBA" id="ARBA00049220"/>
    </source>
</evidence>
<evidence type="ECO:0000256" key="19">
    <source>
        <dbReference type="ARBA" id="ARBA00034078"/>
    </source>
</evidence>
<dbReference type="Proteomes" id="UP001205105">
    <property type="component" value="Unassembled WGS sequence"/>
</dbReference>
<dbReference type="GO" id="GO:0006099">
    <property type="term" value="P:tricarboxylic acid cycle"/>
    <property type="evidence" value="ECO:0007669"/>
    <property type="project" value="UniProtKB-KW"/>
</dbReference>
<dbReference type="GO" id="GO:0008177">
    <property type="term" value="F:succinate dehydrogenase (quinone) activity"/>
    <property type="evidence" value="ECO:0007669"/>
    <property type="project" value="UniProtKB-EC"/>
</dbReference>
<evidence type="ECO:0000256" key="11">
    <source>
        <dbReference type="ARBA" id="ARBA00022714"/>
    </source>
</evidence>
<dbReference type="SUPFAM" id="SSF46548">
    <property type="entry name" value="alpha-helical ferredoxin"/>
    <property type="match status" value="1"/>
</dbReference>
<dbReference type="Gene3D" id="1.10.1060.10">
    <property type="entry name" value="Alpha-helical ferredoxin"/>
    <property type="match status" value="1"/>
</dbReference>
<comment type="pathway">
    <text evidence="4">Carbohydrate metabolism; tricarboxylic acid cycle.</text>
</comment>
<evidence type="ECO:0000256" key="6">
    <source>
        <dbReference type="ARBA" id="ARBA00011313"/>
    </source>
</evidence>
<keyword evidence="10" id="KW-0816">Tricarboxylic acid cycle</keyword>
<dbReference type="FunFam" id="1.10.1060.10:FF:000001">
    <property type="entry name" value="Succinate dehydrogenase iron-sulfur subunit SdhB"/>
    <property type="match status" value="1"/>
</dbReference>
<comment type="cofactor">
    <cofactor evidence="19">
        <name>[2Fe-2S] cluster</name>
        <dbReference type="ChEBI" id="CHEBI:190135"/>
    </cofactor>
</comment>
<evidence type="ECO:0000256" key="16">
    <source>
        <dbReference type="ARBA" id="ARBA00023014"/>
    </source>
</evidence>
<evidence type="ECO:0000313" key="21">
    <source>
        <dbReference type="EMBL" id="KAI7836740.1"/>
    </source>
</evidence>
<dbReference type="GO" id="GO:0051539">
    <property type="term" value="F:4 iron, 4 sulfur cluster binding"/>
    <property type="evidence" value="ECO:0007669"/>
    <property type="project" value="UniProtKB-KW"/>
</dbReference>
<evidence type="ECO:0000256" key="1">
    <source>
        <dbReference type="ARBA" id="ARBA00001927"/>
    </source>
</evidence>
<evidence type="ECO:0000256" key="13">
    <source>
        <dbReference type="ARBA" id="ARBA00022982"/>
    </source>
</evidence>
<protein>
    <recommendedName>
        <fullName evidence="7">succinate dehydrogenase</fullName>
        <ecNumber evidence="7">1.3.5.1</ecNumber>
    </recommendedName>
    <alternativeName>
        <fullName evidence="18">Iron-sulfur subunit of complex II</fullName>
    </alternativeName>
</protein>
<evidence type="ECO:0000256" key="17">
    <source>
        <dbReference type="ARBA" id="ARBA00023291"/>
    </source>
</evidence>
<keyword evidence="9" id="KW-0004">4Fe-4S</keyword>
<dbReference type="InterPro" id="IPR050573">
    <property type="entry name" value="SDH/FRD_Iron-Sulfur"/>
</dbReference>
<comment type="similarity">
    <text evidence="5">Belongs to the succinate dehydrogenase/fumarate reductase iron-sulfur protein family.</text>
</comment>
<evidence type="ECO:0000256" key="7">
    <source>
        <dbReference type="ARBA" id="ARBA00012792"/>
    </source>
</evidence>
<comment type="function">
    <text evidence="3">Iron-sulfur protein (IP) subunit of succinate dehydrogenase (SDH) that is involved in complex II of the mitochondrial electron transport chain and is responsible for transferring electrons from succinate to ubiquinone (coenzyme Q).</text>
</comment>
<organism evidence="21 22">
    <name type="scientific">Chlorella ohadii</name>
    <dbReference type="NCBI Taxonomy" id="2649997"/>
    <lineage>
        <taxon>Eukaryota</taxon>
        <taxon>Viridiplantae</taxon>
        <taxon>Chlorophyta</taxon>
        <taxon>core chlorophytes</taxon>
        <taxon>Trebouxiophyceae</taxon>
        <taxon>Chlorellales</taxon>
        <taxon>Chlorellaceae</taxon>
        <taxon>Chlorella clade</taxon>
        <taxon>Chlorella</taxon>
    </lineage>
</organism>
<evidence type="ECO:0000256" key="5">
    <source>
        <dbReference type="ARBA" id="ARBA00009433"/>
    </source>
</evidence>
<keyword evidence="17" id="KW-0003">3Fe-4S</keyword>
<accession>A0AAD5DEU3</accession>
<comment type="caution">
    <text evidence="21">The sequence shown here is derived from an EMBL/GenBank/DDBJ whole genome shotgun (WGS) entry which is preliminary data.</text>
</comment>
<comment type="cofactor">
    <cofactor evidence="2">
        <name>[4Fe-4S] cluster</name>
        <dbReference type="ChEBI" id="CHEBI:49883"/>
    </cofactor>
</comment>
<keyword evidence="22" id="KW-1185">Reference proteome</keyword>
<evidence type="ECO:0000256" key="10">
    <source>
        <dbReference type="ARBA" id="ARBA00022532"/>
    </source>
</evidence>
<comment type="catalytic activity">
    <reaction evidence="20">
        <text>a quinone + succinate = fumarate + a quinol</text>
        <dbReference type="Rhea" id="RHEA:40523"/>
        <dbReference type="ChEBI" id="CHEBI:24646"/>
        <dbReference type="ChEBI" id="CHEBI:29806"/>
        <dbReference type="ChEBI" id="CHEBI:30031"/>
        <dbReference type="ChEBI" id="CHEBI:132124"/>
        <dbReference type="EC" id="1.3.5.1"/>
    </reaction>
</comment>
<comment type="subunit">
    <text evidence="6">Component of complex II composed of eight subunits in plants: four classical SDH subunits SDH1, SDH2, SDH3 and SDH4 (a flavoprotein (FP), an iron-sulfur protein (IP), and a cytochrome b composed of a large and a small subunit.), as well as four subunits unknown in mitochondria from bacteria and heterotrophic eukaryotes.</text>
</comment>
<keyword evidence="15" id="KW-0408">Iron</keyword>
<reference evidence="21" key="1">
    <citation type="submission" date="2020-11" db="EMBL/GenBank/DDBJ databases">
        <title>Chlorella ohadii genome sequencing and assembly.</title>
        <authorList>
            <person name="Murik O."/>
            <person name="Treves H."/>
            <person name="Kedem I."/>
            <person name="Shotland Y."/>
            <person name="Kaplan A."/>
        </authorList>
    </citation>
    <scope>NUCLEOTIDE SEQUENCE</scope>
    <source>
        <strain evidence="21">1</strain>
    </source>
</reference>
<dbReference type="EC" id="1.3.5.1" evidence="7"/>
<dbReference type="PANTHER" id="PTHR11921:SF29">
    <property type="entry name" value="SUCCINATE DEHYDROGENASE [UBIQUINONE] IRON-SULFUR SUBUNIT, MITOCHONDRIAL"/>
    <property type="match status" value="1"/>
</dbReference>
<evidence type="ECO:0000256" key="14">
    <source>
        <dbReference type="ARBA" id="ARBA00023002"/>
    </source>
</evidence>
<dbReference type="NCBIfam" id="TIGR00384">
    <property type="entry name" value="dhsB"/>
    <property type="match status" value="1"/>
</dbReference>
<dbReference type="PANTHER" id="PTHR11921">
    <property type="entry name" value="SUCCINATE DEHYDROGENASE IRON-SULFUR PROTEIN"/>
    <property type="match status" value="1"/>
</dbReference>
<evidence type="ECO:0000256" key="4">
    <source>
        <dbReference type="ARBA" id="ARBA00005163"/>
    </source>
</evidence>
<keyword evidence="11" id="KW-0001">2Fe-2S</keyword>
<name>A0AAD5DEU3_9CHLO</name>
<evidence type="ECO:0000256" key="18">
    <source>
        <dbReference type="ARBA" id="ARBA00033304"/>
    </source>
</evidence>
<comment type="cofactor">
    <cofactor evidence="1">
        <name>[3Fe-4S] cluster</name>
        <dbReference type="ChEBI" id="CHEBI:21137"/>
    </cofactor>
</comment>
<dbReference type="GO" id="GO:0051537">
    <property type="term" value="F:2 iron, 2 sulfur cluster binding"/>
    <property type="evidence" value="ECO:0007669"/>
    <property type="project" value="UniProtKB-KW"/>
</dbReference>
<dbReference type="InterPro" id="IPR009051">
    <property type="entry name" value="Helical_ferredxn"/>
</dbReference>
<evidence type="ECO:0000256" key="3">
    <source>
        <dbReference type="ARBA" id="ARBA00002787"/>
    </source>
</evidence>
<dbReference type="GO" id="GO:0051538">
    <property type="term" value="F:3 iron, 4 sulfur cluster binding"/>
    <property type="evidence" value="ECO:0007669"/>
    <property type="project" value="UniProtKB-KW"/>
</dbReference>
<keyword evidence="14" id="KW-0560">Oxidoreductase</keyword>
<evidence type="ECO:0000313" key="22">
    <source>
        <dbReference type="Proteomes" id="UP001205105"/>
    </source>
</evidence>
<dbReference type="GO" id="GO:0022904">
    <property type="term" value="P:respiratory electron transport chain"/>
    <property type="evidence" value="ECO:0007669"/>
    <property type="project" value="TreeGrafter"/>
</dbReference>
<keyword evidence="13" id="KW-0249">Electron transport</keyword>
<sequence length="143" mass="16444">MRVAPLPGFFVIKASDLVTDMSHFFAQYKQIKPYLQTSTPPPDGKEYRQSKEDRARLDRLYECILWNGDKYYGPAVLLHIYRWMVDSRDEAKEWRLADVNDQTKLWRCKTIGNCTFVCPKGLAPSKAIAQIKQSVVAGKVVTD</sequence>
<keyword evidence="8" id="KW-0813">Transport</keyword>
<evidence type="ECO:0000256" key="8">
    <source>
        <dbReference type="ARBA" id="ARBA00022448"/>
    </source>
</evidence>
<dbReference type="InterPro" id="IPR004489">
    <property type="entry name" value="Succ_DH/fum_Rdtase_Fe-S"/>
</dbReference>
<keyword evidence="12" id="KW-0479">Metal-binding</keyword>
<evidence type="ECO:0000256" key="2">
    <source>
        <dbReference type="ARBA" id="ARBA00001966"/>
    </source>
</evidence>
<evidence type="ECO:0000256" key="12">
    <source>
        <dbReference type="ARBA" id="ARBA00022723"/>
    </source>
</evidence>
<proteinExistence type="inferred from homology"/>
<dbReference type="GO" id="GO:0045273">
    <property type="term" value="C:respiratory chain complex II (succinate dehydrogenase)"/>
    <property type="evidence" value="ECO:0007669"/>
    <property type="project" value="UniProtKB-ARBA"/>
</dbReference>
<dbReference type="GO" id="GO:0046872">
    <property type="term" value="F:metal ion binding"/>
    <property type="evidence" value="ECO:0007669"/>
    <property type="project" value="UniProtKB-KW"/>
</dbReference>